<keyword evidence="2" id="KW-1185">Reference proteome</keyword>
<dbReference type="Proteomes" id="UP000228535">
    <property type="component" value="Unassembled WGS sequence"/>
</dbReference>
<reference evidence="1 2" key="1">
    <citation type="submission" date="2017-11" db="EMBL/GenBank/DDBJ databases">
        <title>Genomic Encyclopedia of Archaeal and Bacterial Type Strains, Phase II (KMG-II): From Individual Species to Whole Genera.</title>
        <authorList>
            <person name="Goeker M."/>
        </authorList>
    </citation>
    <scope>NUCLEOTIDE SEQUENCE [LARGE SCALE GENOMIC DNA]</scope>
    <source>
        <strain evidence="1 2">DSM 11115</strain>
    </source>
</reference>
<evidence type="ECO:0000313" key="2">
    <source>
        <dbReference type="Proteomes" id="UP000228535"/>
    </source>
</evidence>
<protein>
    <recommendedName>
        <fullName evidence="3">Outer membrane protein with beta-barrel domain</fullName>
    </recommendedName>
</protein>
<proteinExistence type="predicted"/>
<dbReference type="OrthoDB" id="876730at2"/>
<sequence>MNNSRFVLLAGLLGVGGHAQAQRVLLRENPAQDTVASVFGPNRAYYNHFYVGYGLVAGPGSARAGAGLRYGNSAEIVVGLRNKFRVSQALALGFDLRYARVAYYLAQNAQKVVPNPAPHYREYLALPQAQLEGFVRVNYGRRGNVIGRYVDVGGWGGWVISTAHHYEDRPATSGAKRVDVTEHGLDYLRRWTYGAGLRAGSSRYALTARYRLSDVFTAPYQGLYPELPRWVVGLELGWL</sequence>
<comment type="caution">
    <text evidence="1">The sequence shown here is derived from an EMBL/GenBank/DDBJ whole genome shotgun (WGS) entry which is preliminary data.</text>
</comment>
<dbReference type="EMBL" id="PGFA01000001">
    <property type="protein sequence ID" value="PJJ60234.1"/>
    <property type="molecule type" value="Genomic_DNA"/>
</dbReference>
<dbReference type="AlphaFoldDB" id="A0A2M9BQL6"/>
<accession>A0A2M9BQL6</accession>
<evidence type="ECO:0000313" key="1">
    <source>
        <dbReference type="EMBL" id="PJJ60234.1"/>
    </source>
</evidence>
<name>A0A2M9BQL6_9BACT</name>
<gene>
    <name evidence="1" type="ORF">CLV45_1659</name>
</gene>
<evidence type="ECO:0008006" key="3">
    <source>
        <dbReference type="Google" id="ProtNLM"/>
    </source>
</evidence>
<organism evidence="1 2">
    <name type="scientific">Hymenobacter chitinivorans DSM 11115</name>
    <dbReference type="NCBI Taxonomy" id="1121954"/>
    <lineage>
        <taxon>Bacteria</taxon>
        <taxon>Pseudomonadati</taxon>
        <taxon>Bacteroidota</taxon>
        <taxon>Cytophagia</taxon>
        <taxon>Cytophagales</taxon>
        <taxon>Hymenobacteraceae</taxon>
        <taxon>Hymenobacter</taxon>
    </lineage>
</organism>
<dbReference type="RefSeq" id="WP_100335897.1">
    <property type="nucleotide sequence ID" value="NZ_PGFA01000001.1"/>
</dbReference>